<organism evidence="1 2">
    <name type="scientific">Verticillium dahliae</name>
    <name type="common">Verticillium wilt</name>
    <dbReference type="NCBI Taxonomy" id="27337"/>
    <lineage>
        <taxon>Eukaryota</taxon>
        <taxon>Fungi</taxon>
        <taxon>Dikarya</taxon>
        <taxon>Ascomycota</taxon>
        <taxon>Pezizomycotina</taxon>
        <taxon>Sordariomycetes</taxon>
        <taxon>Hypocreomycetidae</taxon>
        <taxon>Glomerellales</taxon>
        <taxon>Plectosphaerellaceae</taxon>
        <taxon>Verticillium</taxon>
    </lineage>
</organism>
<gene>
    <name evidence="1" type="ORF">VDGE_30063</name>
</gene>
<dbReference type="AlphaFoldDB" id="A0A444RLR8"/>
<accession>A0A444RLR8</accession>
<reference evidence="1 2" key="1">
    <citation type="submission" date="2018-12" db="EMBL/GenBank/DDBJ databases">
        <title>Genome of Verticillium dahliae isolate Getta Getta.</title>
        <authorList>
            <person name="Gardiner D.M."/>
        </authorList>
    </citation>
    <scope>NUCLEOTIDE SEQUENCE [LARGE SCALE GENOMIC DNA]</scope>
    <source>
        <strain evidence="1 2">Getta Getta</strain>
    </source>
</reference>
<evidence type="ECO:0000313" key="1">
    <source>
        <dbReference type="EMBL" id="RXG42183.1"/>
    </source>
</evidence>
<protein>
    <submittedName>
        <fullName evidence="1">Uncharacterized protein</fullName>
    </submittedName>
</protein>
<dbReference type="Proteomes" id="UP000288725">
    <property type="component" value="Chromosome 8"/>
</dbReference>
<proteinExistence type="predicted"/>
<evidence type="ECO:0000313" key="2">
    <source>
        <dbReference type="Proteomes" id="UP000288725"/>
    </source>
</evidence>
<dbReference type="EMBL" id="RSDZ01000147">
    <property type="protein sequence ID" value="RXG42183.1"/>
    <property type="molecule type" value="Genomic_DNA"/>
</dbReference>
<comment type="caution">
    <text evidence="1">The sequence shown here is derived from an EMBL/GenBank/DDBJ whole genome shotgun (WGS) entry which is preliminary data.</text>
</comment>
<name>A0A444RLR8_VERDA</name>
<sequence>MRAKRRSKFTDVVPYSAPLGAPPDFILLDRDFCKASRPPLRVRLIIREEDGRSWNPMSKCQRWARG</sequence>